<dbReference type="PANTHER" id="PTHR48098">
    <property type="entry name" value="ENTEROCHELIN ESTERASE-RELATED"/>
    <property type="match status" value="1"/>
</dbReference>
<evidence type="ECO:0000313" key="2">
    <source>
        <dbReference type="Proteomes" id="UP000696931"/>
    </source>
</evidence>
<dbReference type="InterPro" id="IPR029058">
    <property type="entry name" value="AB_hydrolase_fold"/>
</dbReference>
<dbReference type="Pfam" id="PF00756">
    <property type="entry name" value="Esterase"/>
    <property type="match status" value="1"/>
</dbReference>
<evidence type="ECO:0000313" key="1">
    <source>
        <dbReference type="EMBL" id="MBI5171235.1"/>
    </source>
</evidence>
<comment type="caution">
    <text evidence="1">The sequence shown here is derived from an EMBL/GenBank/DDBJ whole genome shotgun (WGS) entry which is preliminary data.</text>
</comment>
<reference evidence="1" key="1">
    <citation type="submission" date="2020-07" db="EMBL/GenBank/DDBJ databases">
        <title>Huge and variable diversity of episymbiotic CPR bacteria and DPANN archaea in groundwater ecosystems.</title>
        <authorList>
            <person name="He C.Y."/>
            <person name="Keren R."/>
            <person name="Whittaker M."/>
            <person name="Farag I.F."/>
            <person name="Doudna J."/>
            <person name="Cate J.H.D."/>
            <person name="Banfield J.F."/>
        </authorList>
    </citation>
    <scope>NUCLEOTIDE SEQUENCE</scope>
    <source>
        <strain evidence="1">NC_groundwater_1813_Pr3_B-0.1um_71_17</strain>
    </source>
</reference>
<proteinExistence type="predicted"/>
<dbReference type="Gene3D" id="3.40.50.1820">
    <property type="entry name" value="alpha/beta hydrolase"/>
    <property type="match status" value="1"/>
</dbReference>
<dbReference type="InterPro" id="IPR000801">
    <property type="entry name" value="Esterase-like"/>
</dbReference>
<dbReference type="EMBL" id="JACRIW010000123">
    <property type="protein sequence ID" value="MBI5171235.1"/>
    <property type="molecule type" value="Genomic_DNA"/>
</dbReference>
<dbReference type="Proteomes" id="UP000696931">
    <property type="component" value="Unassembled WGS sequence"/>
</dbReference>
<name>A0A933W3J7_UNCEI</name>
<dbReference type="PANTHER" id="PTHR48098:SF6">
    <property type="entry name" value="FERRI-BACILLIBACTIN ESTERASE BESA"/>
    <property type="match status" value="1"/>
</dbReference>
<dbReference type="AlphaFoldDB" id="A0A933W3J7"/>
<sequence length="145" mass="15780">MEFHQPLRAPNYRTLTGPENTAIIGSSLGGLVSLDGAMAHPDRFGLVGCVSPAVWWADTAIVARARSMPKKPLRVWVDIGTAESTAPSTGVRVWLENARQLRDALIARGLREGQDLHYEEVEGAAHNEAAWAARVGRILEYLLAP</sequence>
<organism evidence="1 2">
    <name type="scientific">Eiseniibacteriota bacterium</name>
    <dbReference type="NCBI Taxonomy" id="2212470"/>
    <lineage>
        <taxon>Bacteria</taxon>
        <taxon>Candidatus Eiseniibacteriota</taxon>
    </lineage>
</organism>
<evidence type="ECO:0008006" key="3">
    <source>
        <dbReference type="Google" id="ProtNLM"/>
    </source>
</evidence>
<dbReference type="SUPFAM" id="SSF53474">
    <property type="entry name" value="alpha/beta-Hydrolases"/>
    <property type="match status" value="1"/>
</dbReference>
<accession>A0A933W3J7</accession>
<gene>
    <name evidence="1" type="ORF">HZA61_17240</name>
</gene>
<dbReference type="InterPro" id="IPR050583">
    <property type="entry name" value="Mycobacterial_A85_antigen"/>
</dbReference>
<protein>
    <recommendedName>
        <fullName evidence="3">Esterase</fullName>
    </recommendedName>
</protein>